<evidence type="ECO:0000256" key="5">
    <source>
        <dbReference type="ARBA" id="ARBA00022982"/>
    </source>
</evidence>
<keyword evidence="6 10" id="KW-1133">Transmembrane helix</keyword>
<dbReference type="InterPro" id="IPR017214">
    <property type="entry name" value="UCP037471"/>
</dbReference>
<dbReference type="PIRSF" id="PIRSF037471">
    <property type="entry name" value="UCP037471"/>
    <property type="match status" value="1"/>
</dbReference>
<evidence type="ECO:0000256" key="1">
    <source>
        <dbReference type="ARBA" id="ARBA00004370"/>
    </source>
</evidence>
<dbReference type="InterPro" id="IPR006593">
    <property type="entry name" value="Cyt_b561/ferric_Rdtase_TM"/>
</dbReference>
<feature type="domain" description="DOMON" evidence="11">
    <location>
        <begin position="59"/>
        <end position="173"/>
    </location>
</feature>
<keyword evidence="4" id="KW-0732">Signal</keyword>
<keyword evidence="7 8" id="KW-0472">Membrane</keyword>
<proteinExistence type="predicted"/>
<dbReference type="SMART" id="SM00665">
    <property type="entry name" value="B561"/>
    <property type="match status" value="1"/>
</dbReference>
<dbReference type="PROSITE" id="PS50939">
    <property type="entry name" value="CYTOCHROME_B561"/>
    <property type="match status" value="1"/>
</dbReference>
<feature type="binding site" description="axial binding residue" evidence="9">
    <location>
        <position position="221"/>
    </location>
    <ligand>
        <name>heme b</name>
        <dbReference type="ChEBI" id="CHEBI:60344"/>
        <label>1</label>
    </ligand>
    <ligandPart>
        <name>Fe</name>
        <dbReference type="ChEBI" id="CHEBI:18248"/>
    </ligandPart>
</feature>
<feature type="domain" description="Cytochrome b561" evidence="12">
    <location>
        <begin position="180"/>
        <end position="381"/>
    </location>
</feature>
<keyword evidence="3 10" id="KW-0812">Transmembrane</keyword>
<feature type="transmembrane region" description="Helical" evidence="10">
    <location>
        <begin position="357"/>
        <end position="379"/>
    </location>
</feature>
<evidence type="ECO:0000256" key="4">
    <source>
        <dbReference type="ARBA" id="ARBA00022729"/>
    </source>
</evidence>
<evidence type="ECO:0000313" key="14">
    <source>
        <dbReference type="Proteomes" id="UP001359559"/>
    </source>
</evidence>
<dbReference type="Pfam" id="PF03188">
    <property type="entry name" value="Cytochrom_B561"/>
    <property type="match status" value="1"/>
</dbReference>
<dbReference type="InterPro" id="IPR045265">
    <property type="entry name" value="AIR12_DOMON"/>
</dbReference>
<feature type="transmembrane region" description="Helical" evidence="10">
    <location>
        <begin position="222"/>
        <end position="243"/>
    </location>
</feature>
<dbReference type="GO" id="GO:0046872">
    <property type="term" value="F:metal ion binding"/>
    <property type="evidence" value="ECO:0007669"/>
    <property type="project" value="UniProtKB-KW"/>
</dbReference>
<feature type="transmembrane region" description="Helical" evidence="10">
    <location>
        <begin position="263"/>
        <end position="280"/>
    </location>
</feature>
<feature type="transmembrane region" description="Helical" evidence="10">
    <location>
        <begin position="324"/>
        <end position="345"/>
    </location>
</feature>
<name>A0AAN9JR45_CLITE</name>
<keyword evidence="5 8" id="KW-0249">Electron transport</keyword>
<evidence type="ECO:0000256" key="10">
    <source>
        <dbReference type="SAM" id="Phobius"/>
    </source>
</evidence>
<dbReference type="EMBL" id="JAYKXN010000003">
    <property type="protein sequence ID" value="KAK7302317.1"/>
    <property type="molecule type" value="Genomic_DNA"/>
</dbReference>
<evidence type="ECO:0000256" key="3">
    <source>
        <dbReference type="ARBA" id="ARBA00022692"/>
    </source>
</evidence>
<evidence type="ECO:0000259" key="11">
    <source>
        <dbReference type="PROSITE" id="PS50836"/>
    </source>
</evidence>
<dbReference type="InterPro" id="IPR005018">
    <property type="entry name" value="DOMON_domain"/>
</dbReference>
<evidence type="ECO:0000256" key="7">
    <source>
        <dbReference type="ARBA" id="ARBA00023136"/>
    </source>
</evidence>
<evidence type="ECO:0000256" key="6">
    <source>
        <dbReference type="ARBA" id="ARBA00022989"/>
    </source>
</evidence>
<protein>
    <recommendedName>
        <fullName evidence="8">Cytochrome b561 and DOMON domain-containing protein</fullName>
    </recommendedName>
</protein>
<evidence type="ECO:0000256" key="9">
    <source>
        <dbReference type="PIRSR" id="PIRSR037471-1"/>
    </source>
</evidence>
<keyword evidence="14" id="KW-1185">Reference proteome</keyword>
<dbReference type="PANTHER" id="PTHR23130">
    <property type="entry name" value="CYTOCHROME B561 AND DOMON DOMAIN-CONTAINING PROTEIN"/>
    <property type="match status" value="1"/>
</dbReference>
<feature type="binding site" description="axial binding residue" evidence="9">
    <location>
        <position position="326"/>
    </location>
    <ligand>
        <name>heme b</name>
        <dbReference type="ChEBI" id="CHEBI:60344"/>
        <label>1</label>
    </ligand>
    <ligandPart>
        <name>Fe</name>
        <dbReference type="ChEBI" id="CHEBI:18248"/>
    </ligandPart>
</feature>
<evidence type="ECO:0000256" key="2">
    <source>
        <dbReference type="ARBA" id="ARBA00022448"/>
    </source>
</evidence>
<comment type="caution">
    <text evidence="13">The sequence shown here is derived from an EMBL/GenBank/DDBJ whole genome shotgun (WGS) entry which is preliminary data.</text>
</comment>
<keyword evidence="9" id="KW-0408">Iron</keyword>
<sequence>MAFVPKFLLFLTFFTMIIKFLLFLTFFTMIIVPATSQPCKSYTFPNPINYATCEDLPVLETSLHWNYHPSLGKVDVAFKKANAKGSSWIAWAINPSSKGMVGSQAFVAIHKFDGTLKAYTSPITSYGTMLQEGNLTFPVYSVLASYTNGSIIIFATFQLPSNNTLVNHVWQEGLVSNDGTLRAHSMSGPNLQSFGTLDFLSGKVSETGGKFDSRTTLRNVHGILNVISWGILMPIGVILVRYLKAFDGLGATWFHLHRSCQSLALLIGIAGFCTGLYMGNNSKVHHAPHRCIGITLMCLALTQVFVAICLRPKKDHKHRIFWNIFHYIVGYSTIALAILNVFKGFDILNAQKIWKNIYVGIIISLAIIALMLEVLTWIWMYKKKRTKKPVEEFDIGQQHA</sequence>
<dbReference type="CDD" id="cd09629">
    <property type="entry name" value="DOMON_CIL1_like"/>
    <property type="match status" value="1"/>
</dbReference>
<keyword evidence="9" id="KW-0479">Metal-binding</keyword>
<evidence type="ECO:0000313" key="13">
    <source>
        <dbReference type="EMBL" id="KAK7302317.1"/>
    </source>
</evidence>
<feature type="binding site" description="axial binding residue" evidence="9">
    <location>
        <position position="257"/>
    </location>
    <ligand>
        <name>heme b</name>
        <dbReference type="ChEBI" id="CHEBI:60344"/>
        <label>1</label>
    </ligand>
    <ligandPart>
        <name>Fe</name>
        <dbReference type="ChEBI" id="CHEBI:18248"/>
    </ligandPart>
</feature>
<dbReference type="Proteomes" id="UP001359559">
    <property type="component" value="Unassembled WGS sequence"/>
</dbReference>
<dbReference type="AlphaFoldDB" id="A0AAN9JR45"/>
<evidence type="ECO:0000256" key="8">
    <source>
        <dbReference type="PIRNR" id="PIRNR037471"/>
    </source>
</evidence>
<dbReference type="CDD" id="cd08760">
    <property type="entry name" value="Cyt_b561_FRRS1_like"/>
    <property type="match status" value="1"/>
</dbReference>
<dbReference type="Pfam" id="PF04526">
    <property type="entry name" value="DUF568"/>
    <property type="match status" value="1"/>
</dbReference>
<dbReference type="Gene3D" id="1.20.120.1770">
    <property type="match status" value="1"/>
</dbReference>
<gene>
    <name evidence="13" type="ORF">RJT34_13203</name>
</gene>
<evidence type="ECO:0000259" key="12">
    <source>
        <dbReference type="PROSITE" id="PS50939"/>
    </source>
</evidence>
<accession>A0AAN9JR45</accession>
<dbReference type="GO" id="GO:0016020">
    <property type="term" value="C:membrane"/>
    <property type="evidence" value="ECO:0007669"/>
    <property type="project" value="UniProtKB-SubCell"/>
</dbReference>
<keyword evidence="2 8" id="KW-0813">Transport</keyword>
<dbReference type="PANTHER" id="PTHR23130:SF212">
    <property type="entry name" value="AUXIN-RESPONSIVE FAMILY PROTEIN"/>
    <property type="match status" value="1"/>
</dbReference>
<feature type="transmembrane region" description="Helical" evidence="10">
    <location>
        <begin position="292"/>
        <end position="312"/>
    </location>
</feature>
<dbReference type="PROSITE" id="PS50836">
    <property type="entry name" value="DOMON"/>
    <property type="match status" value="1"/>
</dbReference>
<feature type="binding site" description="axial binding residue" evidence="9">
    <location>
        <position position="289"/>
    </location>
    <ligand>
        <name>heme b</name>
        <dbReference type="ChEBI" id="CHEBI:60344"/>
        <label>1</label>
    </ligand>
    <ligandPart>
        <name>Fe</name>
        <dbReference type="ChEBI" id="CHEBI:18248"/>
    </ligandPart>
</feature>
<comment type="cofactor">
    <cofactor evidence="8">
        <name>heme b</name>
        <dbReference type="ChEBI" id="CHEBI:60344"/>
    </cofactor>
    <text evidence="8">Binds 2 heme b groups non-covalently.</text>
</comment>
<feature type="transmembrane region" description="Helical" evidence="10">
    <location>
        <begin position="7"/>
        <end position="32"/>
    </location>
</feature>
<reference evidence="13 14" key="1">
    <citation type="submission" date="2024-01" db="EMBL/GenBank/DDBJ databases">
        <title>The genomes of 5 underutilized Papilionoideae crops provide insights into root nodulation and disease resistance.</title>
        <authorList>
            <person name="Yuan L."/>
        </authorList>
    </citation>
    <scope>NUCLEOTIDE SEQUENCE [LARGE SCALE GENOMIC DNA]</scope>
    <source>
        <strain evidence="13">LY-2023</strain>
        <tissue evidence="13">Leaf</tissue>
    </source>
</reference>
<comment type="subcellular location">
    <subcellularLocation>
        <location evidence="1">Membrane</location>
    </subcellularLocation>
</comment>
<organism evidence="13 14">
    <name type="scientific">Clitoria ternatea</name>
    <name type="common">Butterfly pea</name>
    <dbReference type="NCBI Taxonomy" id="43366"/>
    <lineage>
        <taxon>Eukaryota</taxon>
        <taxon>Viridiplantae</taxon>
        <taxon>Streptophyta</taxon>
        <taxon>Embryophyta</taxon>
        <taxon>Tracheophyta</taxon>
        <taxon>Spermatophyta</taxon>
        <taxon>Magnoliopsida</taxon>
        <taxon>eudicotyledons</taxon>
        <taxon>Gunneridae</taxon>
        <taxon>Pentapetalae</taxon>
        <taxon>rosids</taxon>
        <taxon>fabids</taxon>
        <taxon>Fabales</taxon>
        <taxon>Fabaceae</taxon>
        <taxon>Papilionoideae</taxon>
        <taxon>50 kb inversion clade</taxon>
        <taxon>NPAAA clade</taxon>
        <taxon>indigoferoid/millettioid clade</taxon>
        <taxon>Phaseoleae</taxon>
        <taxon>Clitoria</taxon>
    </lineage>
</organism>